<dbReference type="Proteomes" id="UP000046392">
    <property type="component" value="Unplaced"/>
</dbReference>
<name>A0A0N5C2J2_STREA</name>
<dbReference type="WBParaSite" id="SPAL_0001220000.1">
    <property type="protein sequence ID" value="SPAL_0001220000.1"/>
    <property type="gene ID" value="SPAL_0001220000"/>
</dbReference>
<proteinExistence type="predicted"/>
<sequence>MPLIDVGYQCDEYNDDPINHFVNKDSKPYFLSIKNTELMCQDHIIYQSSPAGIALLTRGNNYNDVNEFRIRHLTKDTNLYAGDRLHILDSVKNQFAYMEDFTGYVVNYEAKCKLPNIKATLRLKVNGTVQKFKNNLDKKFGKIDTYVVDRREIKDIPIGCHAVPDEMKQPAFNNFYELLYSTSLLMFNETTQHYIEVNNTQSLISKTKYKCILNIKSRNSKIEKPDYIKETDFVINVIYEKTNKSTSFYNSTVAKISTISNGSTGSNNSTVAKISTILMALLVLITLQLPKSLLSLMALQI</sequence>
<accession>A0A0N5C2J2</accession>
<evidence type="ECO:0000313" key="2">
    <source>
        <dbReference type="WBParaSite" id="SPAL_0001220000.1"/>
    </source>
</evidence>
<dbReference type="AlphaFoldDB" id="A0A0N5C2J2"/>
<organism evidence="1 2">
    <name type="scientific">Strongyloides papillosus</name>
    <name type="common">Intestinal threadworm</name>
    <dbReference type="NCBI Taxonomy" id="174720"/>
    <lineage>
        <taxon>Eukaryota</taxon>
        <taxon>Metazoa</taxon>
        <taxon>Ecdysozoa</taxon>
        <taxon>Nematoda</taxon>
        <taxon>Chromadorea</taxon>
        <taxon>Rhabditida</taxon>
        <taxon>Tylenchina</taxon>
        <taxon>Panagrolaimomorpha</taxon>
        <taxon>Strongyloidoidea</taxon>
        <taxon>Strongyloididae</taxon>
        <taxon>Strongyloides</taxon>
    </lineage>
</organism>
<evidence type="ECO:0000313" key="1">
    <source>
        <dbReference type="Proteomes" id="UP000046392"/>
    </source>
</evidence>
<keyword evidence="1" id="KW-1185">Reference proteome</keyword>
<reference evidence="2" key="1">
    <citation type="submission" date="2017-02" db="UniProtKB">
        <authorList>
            <consortium name="WormBaseParasite"/>
        </authorList>
    </citation>
    <scope>IDENTIFICATION</scope>
</reference>
<protein>
    <submittedName>
        <fullName evidence="2">Uncharacterized protein</fullName>
    </submittedName>
</protein>